<dbReference type="WBParaSite" id="SMUV_0001112501-mRNA-1">
    <property type="protein sequence ID" value="SMUV_0001112501-mRNA-1"/>
    <property type="gene ID" value="SMUV_0001112501"/>
</dbReference>
<organism evidence="2 3">
    <name type="scientific">Syphacia muris</name>
    <dbReference type="NCBI Taxonomy" id="451379"/>
    <lineage>
        <taxon>Eukaryota</taxon>
        <taxon>Metazoa</taxon>
        <taxon>Ecdysozoa</taxon>
        <taxon>Nematoda</taxon>
        <taxon>Chromadorea</taxon>
        <taxon>Rhabditida</taxon>
        <taxon>Spirurina</taxon>
        <taxon>Oxyuridomorpha</taxon>
        <taxon>Oxyuroidea</taxon>
        <taxon>Oxyuridae</taxon>
        <taxon>Syphacia</taxon>
    </lineage>
</organism>
<sequence length="63" mass="7806">MTEKLVGYAIEKEKEGRWRSRRWRRRRRRRRNGGGMEEERSSGSRDWPFKLLPNKLLQCPVRY</sequence>
<name>A0A0N5B1G2_9BILA</name>
<keyword evidence="2" id="KW-1185">Reference proteome</keyword>
<evidence type="ECO:0000313" key="2">
    <source>
        <dbReference type="Proteomes" id="UP000046393"/>
    </source>
</evidence>
<dbReference type="AlphaFoldDB" id="A0A0N5B1G2"/>
<accession>A0A0N5B1G2</accession>
<protein>
    <submittedName>
        <fullName evidence="3">Uncharacterized protein</fullName>
    </submittedName>
</protein>
<evidence type="ECO:0000256" key="1">
    <source>
        <dbReference type="SAM" id="MobiDB-lite"/>
    </source>
</evidence>
<reference evidence="3" key="1">
    <citation type="submission" date="2017-02" db="UniProtKB">
        <authorList>
            <consortium name="WormBaseParasite"/>
        </authorList>
    </citation>
    <scope>IDENTIFICATION</scope>
</reference>
<proteinExistence type="predicted"/>
<evidence type="ECO:0000313" key="3">
    <source>
        <dbReference type="WBParaSite" id="SMUV_0001112501-mRNA-1"/>
    </source>
</evidence>
<dbReference type="Proteomes" id="UP000046393">
    <property type="component" value="Unplaced"/>
</dbReference>
<feature type="region of interest" description="Disordered" evidence="1">
    <location>
        <begin position="25"/>
        <end position="49"/>
    </location>
</feature>